<feature type="signal peptide" evidence="1">
    <location>
        <begin position="1"/>
        <end position="31"/>
    </location>
</feature>
<feature type="chain" id="PRO_5007812165" evidence="1">
    <location>
        <begin position="32"/>
        <end position="156"/>
    </location>
</feature>
<dbReference type="RefSeq" id="WP_066814195.1">
    <property type="nucleotide sequence ID" value="NZ_CP012661.1"/>
</dbReference>
<keyword evidence="3" id="KW-1185">Reference proteome</keyword>
<organism evidence="2 3">
    <name type="scientific">Frigidibacter mobilis</name>
    <dbReference type="NCBI Taxonomy" id="1335048"/>
    <lineage>
        <taxon>Bacteria</taxon>
        <taxon>Pseudomonadati</taxon>
        <taxon>Pseudomonadota</taxon>
        <taxon>Alphaproteobacteria</taxon>
        <taxon>Rhodobacterales</taxon>
        <taxon>Paracoccaceae</taxon>
        <taxon>Frigidibacter</taxon>
    </lineage>
</organism>
<dbReference type="KEGG" id="daa:AKL17_2854"/>
<dbReference type="Proteomes" id="UP000076128">
    <property type="component" value="Chromosome"/>
</dbReference>
<accession>A0A159Z6G6</accession>
<gene>
    <name evidence="2" type="ORF">AKL17_2854</name>
</gene>
<evidence type="ECO:0000313" key="2">
    <source>
        <dbReference type="EMBL" id="AMY70090.1"/>
    </source>
</evidence>
<dbReference type="STRING" id="1335048.AKL17_2854"/>
<evidence type="ECO:0000256" key="1">
    <source>
        <dbReference type="SAM" id="SignalP"/>
    </source>
</evidence>
<protein>
    <submittedName>
        <fullName evidence="2">YHS domain-containing protein</fullName>
    </submittedName>
</protein>
<proteinExistence type="predicted"/>
<dbReference type="EMBL" id="CP012661">
    <property type="protein sequence ID" value="AMY70090.1"/>
    <property type="molecule type" value="Genomic_DNA"/>
</dbReference>
<name>A0A159Z6G6_9RHOB</name>
<dbReference type="NCBIfam" id="NF041384">
    <property type="entry name" value="YHS_seleno_dom"/>
    <property type="match status" value="1"/>
</dbReference>
<evidence type="ECO:0000313" key="3">
    <source>
        <dbReference type="Proteomes" id="UP000076128"/>
    </source>
</evidence>
<sequence>MLPRRPFPALTRRAAMLLVALFCGVAAPALADEQPMATASGVALAGRDAVAYFVEGRAVAGSADHALKWRGAVWFFASGKNLSSFEMNPLAYAPRYGGHCPESVIAGDPRPGNPELFVIREGKLYLARSREALDRILHDPGIVAQADAAWKKLRER</sequence>
<dbReference type="AlphaFoldDB" id="A0A159Z6G6"/>
<reference evidence="2 3" key="1">
    <citation type="submission" date="2015-09" db="EMBL/GenBank/DDBJ databases">
        <title>Complete genome sequence of Defluviimonas alba cai42t isolated from an oilfield in Xinjiang.</title>
        <authorList>
            <person name="Geng S."/>
            <person name="Pan X."/>
            <person name="Wu X."/>
        </authorList>
    </citation>
    <scope>NUCLEOTIDE SEQUENCE [LARGE SCALE GENOMIC DNA]</scope>
    <source>
        <strain evidence="3">cai42</strain>
    </source>
</reference>
<keyword evidence="1" id="KW-0732">Signal</keyword>